<dbReference type="AlphaFoldDB" id="A0A935K0K0"/>
<dbReference type="InterPro" id="IPR036388">
    <property type="entry name" value="WH-like_DNA-bd_sf"/>
</dbReference>
<feature type="domain" description="HTH crp-type" evidence="1">
    <location>
        <begin position="1"/>
        <end position="38"/>
    </location>
</feature>
<evidence type="ECO:0000259" key="1">
    <source>
        <dbReference type="PROSITE" id="PS51063"/>
    </source>
</evidence>
<dbReference type="GO" id="GO:0006355">
    <property type="term" value="P:regulation of DNA-templated transcription"/>
    <property type="evidence" value="ECO:0007669"/>
    <property type="project" value="InterPro"/>
</dbReference>
<sequence length="83" mass="9345">MASQLNLTQEHFSRILHDLSTCGLLSVAGRDIHIENLTQFWQCACQIVSQVEEEQLMDQELIERCEQPAQGSLDRLALATVCS</sequence>
<proteinExistence type="predicted"/>
<dbReference type="PROSITE" id="PS51063">
    <property type="entry name" value="HTH_CRP_2"/>
    <property type="match status" value="1"/>
</dbReference>
<evidence type="ECO:0000313" key="3">
    <source>
        <dbReference type="Proteomes" id="UP000739411"/>
    </source>
</evidence>
<dbReference type="EMBL" id="JADJMS010000046">
    <property type="protein sequence ID" value="MBK7416830.1"/>
    <property type="molecule type" value="Genomic_DNA"/>
</dbReference>
<reference evidence="2 3" key="1">
    <citation type="submission" date="2020-10" db="EMBL/GenBank/DDBJ databases">
        <title>Connecting structure to function with the recovery of over 1000 high-quality activated sludge metagenome-assembled genomes encoding full-length rRNA genes using long-read sequencing.</title>
        <authorList>
            <person name="Singleton C.M."/>
            <person name="Petriglieri F."/>
            <person name="Kristensen J.M."/>
            <person name="Kirkegaard R.H."/>
            <person name="Michaelsen T.Y."/>
            <person name="Andersen M.H."/>
            <person name="Karst S.M."/>
            <person name="Dueholm M.S."/>
            <person name="Nielsen P.H."/>
            <person name="Albertsen M."/>
        </authorList>
    </citation>
    <scope>NUCLEOTIDE SEQUENCE [LARGE SCALE GENOMIC DNA]</scope>
    <source>
        <strain evidence="2">EsbW_18-Q3-R4-48_BATAC.463</strain>
    </source>
</reference>
<name>A0A935K0K0_9RHOO</name>
<organism evidence="2 3">
    <name type="scientific">Candidatus Dechloromonas phosphorivorans</name>
    <dbReference type="NCBI Taxonomy" id="2899244"/>
    <lineage>
        <taxon>Bacteria</taxon>
        <taxon>Pseudomonadati</taxon>
        <taxon>Pseudomonadota</taxon>
        <taxon>Betaproteobacteria</taxon>
        <taxon>Rhodocyclales</taxon>
        <taxon>Azonexaceae</taxon>
        <taxon>Dechloromonas</taxon>
    </lineage>
</organism>
<protein>
    <submittedName>
        <fullName evidence="2">Winged helix-turn-helix domain-containing protein</fullName>
    </submittedName>
</protein>
<dbReference type="GO" id="GO:0003677">
    <property type="term" value="F:DNA binding"/>
    <property type="evidence" value="ECO:0007669"/>
    <property type="project" value="InterPro"/>
</dbReference>
<dbReference type="InterPro" id="IPR012318">
    <property type="entry name" value="HTH_CRP"/>
</dbReference>
<accession>A0A935K0K0</accession>
<gene>
    <name evidence="2" type="ORF">IPJ38_18735</name>
</gene>
<dbReference type="Gene3D" id="1.10.10.10">
    <property type="entry name" value="Winged helix-like DNA-binding domain superfamily/Winged helix DNA-binding domain"/>
    <property type="match status" value="1"/>
</dbReference>
<comment type="caution">
    <text evidence="2">The sequence shown here is derived from an EMBL/GenBank/DDBJ whole genome shotgun (WGS) entry which is preliminary data.</text>
</comment>
<evidence type="ECO:0000313" key="2">
    <source>
        <dbReference type="EMBL" id="MBK7416830.1"/>
    </source>
</evidence>
<dbReference type="Proteomes" id="UP000739411">
    <property type="component" value="Unassembled WGS sequence"/>
</dbReference>